<protein>
    <submittedName>
        <fullName evidence="3">Methyltransferase type 11</fullName>
    </submittedName>
</protein>
<dbReference type="GO" id="GO:0032259">
    <property type="term" value="P:methylation"/>
    <property type="evidence" value="ECO:0007669"/>
    <property type="project" value="UniProtKB-KW"/>
</dbReference>
<evidence type="ECO:0000256" key="1">
    <source>
        <dbReference type="ARBA" id="ARBA00022679"/>
    </source>
</evidence>
<reference evidence="3 4" key="1">
    <citation type="submission" date="2016-04" db="EMBL/GenBank/DDBJ databases">
        <authorList>
            <person name="Chen L."/>
            <person name="Zhuang W."/>
            <person name="Wang G."/>
        </authorList>
    </citation>
    <scope>NUCLEOTIDE SEQUENCE [LARGE SCALE GENOMIC DNA]</scope>
    <source>
        <strain evidence="4">GR20</strain>
    </source>
</reference>
<sequence length="274" mass="29842">MQPTTNPNKALWEKGDFTQIADTMRESGTALIAKLDVKPGMDVLDLGCGDGTTALPAARLGAKVLGVDIARNLVAAANKRIEEAGLTNITVQEGDASNLEGIPDESFDQVQTFFGAMFAPKPNDVAKEMVRVVRNGGRVVMGNWIPNDPTLVAQILKICSAYTPPPPEGFVSPMLWGLEDQVKERFVQAGIAPENISFERDTFIFYALYSPTTFLEKFRMYYGPTMNAFDAAEKNGKANELQRELSALFNSQNRSGNANTTSIPATFLLVKAVK</sequence>
<keyword evidence="3" id="KW-0489">Methyltransferase</keyword>
<evidence type="ECO:0000313" key="4">
    <source>
        <dbReference type="Proteomes" id="UP000192277"/>
    </source>
</evidence>
<dbReference type="SUPFAM" id="SSF53335">
    <property type="entry name" value="S-adenosyl-L-methionine-dependent methyltransferases"/>
    <property type="match status" value="1"/>
</dbReference>
<dbReference type="Proteomes" id="UP000192277">
    <property type="component" value="Unassembled WGS sequence"/>
</dbReference>
<feature type="domain" description="Methyltransferase type 11" evidence="2">
    <location>
        <begin position="44"/>
        <end position="140"/>
    </location>
</feature>
<accession>A0ABX3NVH9</accession>
<name>A0ABX3NVH9_9BACT</name>
<dbReference type="Pfam" id="PF08241">
    <property type="entry name" value="Methyltransf_11"/>
    <property type="match status" value="1"/>
</dbReference>
<dbReference type="InterPro" id="IPR013216">
    <property type="entry name" value="Methyltransf_11"/>
</dbReference>
<comment type="caution">
    <text evidence="3">The sequence shown here is derived from an EMBL/GenBank/DDBJ whole genome shotgun (WGS) entry which is preliminary data.</text>
</comment>
<dbReference type="PANTHER" id="PTHR44068:SF1">
    <property type="entry name" value="HYPOTHETICAL LOC100005854"/>
    <property type="match status" value="1"/>
</dbReference>
<dbReference type="Gene3D" id="3.40.50.150">
    <property type="entry name" value="Vaccinia Virus protein VP39"/>
    <property type="match status" value="1"/>
</dbReference>
<keyword evidence="4" id="KW-1185">Reference proteome</keyword>
<gene>
    <name evidence="3" type="ORF">A4D02_30290</name>
</gene>
<dbReference type="GO" id="GO:0008168">
    <property type="term" value="F:methyltransferase activity"/>
    <property type="evidence" value="ECO:0007669"/>
    <property type="project" value="UniProtKB-KW"/>
</dbReference>
<dbReference type="EMBL" id="LWBO01000013">
    <property type="protein sequence ID" value="OQP47708.1"/>
    <property type="molecule type" value="Genomic_DNA"/>
</dbReference>
<keyword evidence="1" id="KW-0808">Transferase</keyword>
<dbReference type="CDD" id="cd02440">
    <property type="entry name" value="AdoMet_MTases"/>
    <property type="match status" value="1"/>
</dbReference>
<dbReference type="InterPro" id="IPR050447">
    <property type="entry name" value="Erg6_SMT_methyltransf"/>
</dbReference>
<organism evidence="3 4">
    <name type="scientific">Niastella koreensis</name>
    <dbReference type="NCBI Taxonomy" id="354356"/>
    <lineage>
        <taxon>Bacteria</taxon>
        <taxon>Pseudomonadati</taxon>
        <taxon>Bacteroidota</taxon>
        <taxon>Chitinophagia</taxon>
        <taxon>Chitinophagales</taxon>
        <taxon>Chitinophagaceae</taxon>
        <taxon>Niastella</taxon>
    </lineage>
</organism>
<dbReference type="InterPro" id="IPR029063">
    <property type="entry name" value="SAM-dependent_MTases_sf"/>
</dbReference>
<evidence type="ECO:0000313" key="3">
    <source>
        <dbReference type="EMBL" id="OQP47708.1"/>
    </source>
</evidence>
<proteinExistence type="predicted"/>
<dbReference type="PANTHER" id="PTHR44068">
    <property type="entry name" value="ZGC:194242"/>
    <property type="match status" value="1"/>
</dbReference>
<evidence type="ECO:0000259" key="2">
    <source>
        <dbReference type="Pfam" id="PF08241"/>
    </source>
</evidence>